<evidence type="ECO:0000313" key="2">
    <source>
        <dbReference type="EMBL" id="SVB83096.1"/>
    </source>
</evidence>
<accession>A0A382H725</accession>
<name>A0A382H725_9ZZZZ</name>
<evidence type="ECO:0000259" key="1">
    <source>
        <dbReference type="Pfam" id="PF01494"/>
    </source>
</evidence>
<dbReference type="EMBL" id="UINC01059554">
    <property type="protein sequence ID" value="SVB83096.1"/>
    <property type="molecule type" value="Genomic_DNA"/>
</dbReference>
<dbReference type="Pfam" id="PF01494">
    <property type="entry name" value="FAD_binding_3"/>
    <property type="match status" value="1"/>
</dbReference>
<gene>
    <name evidence="2" type="ORF">METZ01_LOCUS235950</name>
</gene>
<dbReference type="InterPro" id="IPR011777">
    <property type="entry name" value="Geranylgeranyl_Rdtase_fam"/>
</dbReference>
<dbReference type="SUPFAM" id="SSF51905">
    <property type="entry name" value="FAD/NAD(P)-binding domain"/>
    <property type="match status" value="1"/>
</dbReference>
<dbReference type="InterPro" id="IPR002938">
    <property type="entry name" value="FAD-bd"/>
</dbReference>
<reference evidence="2" key="1">
    <citation type="submission" date="2018-05" db="EMBL/GenBank/DDBJ databases">
        <authorList>
            <person name="Lanie J.A."/>
            <person name="Ng W.-L."/>
            <person name="Kazmierczak K.M."/>
            <person name="Andrzejewski T.M."/>
            <person name="Davidsen T.M."/>
            <person name="Wayne K.J."/>
            <person name="Tettelin H."/>
            <person name="Glass J.I."/>
            <person name="Rusch D."/>
            <person name="Podicherti R."/>
            <person name="Tsui H.-C.T."/>
            <person name="Winkler M.E."/>
        </authorList>
    </citation>
    <scope>NUCLEOTIDE SEQUENCE</scope>
</reference>
<dbReference type="PANTHER" id="PTHR42685:SF22">
    <property type="entry name" value="CONDITIONED MEDIUM FACTOR RECEPTOR 1"/>
    <property type="match status" value="1"/>
</dbReference>
<dbReference type="InterPro" id="IPR036188">
    <property type="entry name" value="FAD/NAD-bd_sf"/>
</dbReference>
<dbReference type="PRINTS" id="PR00420">
    <property type="entry name" value="RNGMNOXGNASE"/>
</dbReference>
<protein>
    <recommendedName>
        <fullName evidence="1">FAD-binding domain-containing protein</fullName>
    </recommendedName>
</protein>
<sequence length="404" mass="44694">MYDAIIVGAGPAGTTAALYAHRLGLKCILLDKSIFPRDKICGDALSGKSVRIMKELDLLDSVEQLDGSEINRITFGGPSHNQFDVHLKGSKVNQHITKGFVIPREIFDNYLFEKAAAVTETRQGFAVKDLVYEHSRVAGVKGKTKEGVEEIVKAPIIIGCDGANSIVARKLGLYEMDMENTAVAIRCYYSGVEGLTDQIELHYLKEVNPGYFWLFPAGEGKANIGIGLSKNDAKKESRTLRQILDEVTESEYFRDRFKNAKPLEKPVGWNLPQGSSHRKNHGDGYMLLGDAAGLIDPFTGEGIGNAMVAGKYAMQVAAESKNTGDYSEKAFSEYDKLLWDEIGKELRTSTKLQSLARSSFLLNFVINRAARNEEVQDIISGMLSNEIPKEELSSPLFYFKILFS</sequence>
<dbReference type="Gene3D" id="3.50.50.60">
    <property type="entry name" value="FAD/NAD(P)-binding domain"/>
    <property type="match status" value="1"/>
</dbReference>
<dbReference type="PANTHER" id="PTHR42685">
    <property type="entry name" value="GERANYLGERANYL DIPHOSPHATE REDUCTASE"/>
    <property type="match status" value="1"/>
</dbReference>
<feature type="domain" description="FAD-binding" evidence="1">
    <location>
        <begin position="2"/>
        <end position="307"/>
    </location>
</feature>
<dbReference type="GO" id="GO:0071949">
    <property type="term" value="F:FAD binding"/>
    <property type="evidence" value="ECO:0007669"/>
    <property type="project" value="InterPro"/>
</dbReference>
<organism evidence="2">
    <name type="scientific">marine metagenome</name>
    <dbReference type="NCBI Taxonomy" id="408172"/>
    <lineage>
        <taxon>unclassified sequences</taxon>
        <taxon>metagenomes</taxon>
        <taxon>ecological metagenomes</taxon>
    </lineage>
</organism>
<dbReference type="InterPro" id="IPR050407">
    <property type="entry name" value="Geranylgeranyl_reductase"/>
</dbReference>
<dbReference type="NCBIfam" id="TIGR02032">
    <property type="entry name" value="GG-red-SF"/>
    <property type="match status" value="1"/>
</dbReference>
<dbReference type="AlphaFoldDB" id="A0A382H725"/>
<dbReference type="GO" id="GO:0016628">
    <property type="term" value="F:oxidoreductase activity, acting on the CH-CH group of donors, NAD or NADP as acceptor"/>
    <property type="evidence" value="ECO:0007669"/>
    <property type="project" value="InterPro"/>
</dbReference>
<proteinExistence type="predicted"/>